<organism evidence="2 3">
    <name type="scientific">Caenorhabditis angaria</name>
    <dbReference type="NCBI Taxonomy" id="860376"/>
    <lineage>
        <taxon>Eukaryota</taxon>
        <taxon>Metazoa</taxon>
        <taxon>Ecdysozoa</taxon>
        <taxon>Nematoda</taxon>
        <taxon>Chromadorea</taxon>
        <taxon>Rhabditida</taxon>
        <taxon>Rhabditina</taxon>
        <taxon>Rhabditomorpha</taxon>
        <taxon>Rhabditoidea</taxon>
        <taxon>Rhabditidae</taxon>
        <taxon>Peloderinae</taxon>
        <taxon>Caenorhabditis</taxon>
    </lineage>
</organism>
<gene>
    <name evidence="2" type="ORF">CAMP_LOCUS15277</name>
</gene>
<accession>A0A9P1IWZ7</accession>
<reference evidence="2" key="1">
    <citation type="submission" date="2022-11" db="EMBL/GenBank/DDBJ databases">
        <authorList>
            <person name="Kikuchi T."/>
        </authorList>
    </citation>
    <scope>NUCLEOTIDE SEQUENCE</scope>
    <source>
        <strain evidence="2">PS1010</strain>
    </source>
</reference>
<feature type="region of interest" description="Disordered" evidence="1">
    <location>
        <begin position="137"/>
        <end position="161"/>
    </location>
</feature>
<dbReference type="Proteomes" id="UP001152747">
    <property type="component" value="Unassembled WGS sequence"/>
</dbReference>
<dbReference type="EMBL" id="CANHGI010000005">
    <property type="protein sequence ID" value="CAI5452640.1"/>
    <property type="molecule type" value="Genomic_DNA"/>
</dbReference>
<evidence type="ECO:0000313" key="2">
    <source>
        <dbReference type="EMBL" id="CAI5452640.1"/>
    </source>
</evidence>
<feature type="compositionally biased region" description="Polar residues" evidence="1">
    <location>
        <begin position="148"/>
        <end position="159"/>
    </location>
</feature>
<comment type="caution">
    <text evidence="2">The sequence shown here is derived from an EMBL/GenBank/DDBJ whole genome shotgun (WGS) entry which is preliminary data.</text>
</comment>
<evidence type="ECO:0000256" key="1">
    <source>
        <dbReference type="SAM" id="MobiDB-lite"/>
    </source>
</evidence>
<proteinExistence type="predicted"/>
<keyword evidence="3" id="KW-1185">Reference proteome</keyword>
<evidence type="ECO:0000313" key="3">
    <source>
        <dbReference type="Proteomes" id="UP001152747"/>
    </source>
</evidence>
<dbReference type="AlphaFoldDB" id="A0A9P1IWZ7"/>
<sequence length="175" mass="19905">MGWSNSVNLDCRASSRTELTENSEKIGKKSQKTLKNLENPNFSQKLCIPELEIELDGSILVKLYCRATSRTELTENSEKIGKKSQKTLKNLENPNFSQKLCIPELEIELDELEIELDGSILVKLYCRATSRTELTENSEKIGKKSQKTLKNLENPNFSPKSCDPEFEIELDGRFS</sequence>
<protein>
    <submittedName>
        <fullName evidence="2">Uncharacterized protein</fullName>
    </submittedName>
</protein>
<name>A0A9P1IWZ7_9PELO</name>